<reference evidence="2 3" key="1">
    <citation type="submission" date="2016-10" db="EMBL/GenBank/DDBJ databases">
        <authorList>
            <person name="de Groot N.N."/>
        </authorList>
    </citation>
    <scope>NUCLEOTIDE SEQUENCE [LARGE SCALE GENOMIC DNA]</scope>
    <source>
        <strain evidence="2 3">DSM 5522</strain>
    </source>
</reference>
<proteinExistence type="predicted"/>
<dbReference type="RefSeq" id="WP_092873809.1">
    <property type="nucleotide sequence ID" value="NZ_FOJY01000018.1"/>
</dbReference>
<dbReference type="OrthoDB" id="9775707at2"/>
<organism evidence="2 3">
    <name type="scientific">Acetitomaculum ruminis DSM 5522</name>
    <dbReference type="NCBI Taxonomy" id="1120918"/>
    <lineage>
        <taxon>Bacteria</taxon>
        <taxon>Bacillati</taxon>
        <taxon>Bacillota</taxon>
        <taxon>Clostridia</taxon>
        <taxon>Lachnospirales</taxon>
        <taxon>Lachnospiraceae</taxon>
        <taxon>Acetitomaculum</taxon>
    </lineage>
</organism>
<dbReference type="Proteomes" id="UP000198838">
    <property type="component" value="Unassembled WGS sequence"/>
</dbReference>
<dbReference type="PANTHER" id="PTHR45661:SF3">
    <property type="entry name" value="IG-LIKE DOMAIN-CONTAINING PROTEIN"/>
    <property type="match status" value="1"/>
</dbReference>
<evidence type="ECO:0000313" key="2">
    <source>
        <dbReference type="EMBL" id="SFB29846.1"/>
    </source>
</evidence>
<gene>
    <name evidence="2" type="ORF">SAMN05216249_11823</name>
</gene>
<feature type="signal peptide" evidence="1">
    <location>
        <begin position="1"/>
        <end position="27"/>
    </location>
</feature>
<evidence type="ECO:0000313" key="3">
    <source>
        <dbReference type="Proteomes" id="UP000198838"/>
    </source>
</evidence>
<evidence type="ECO:0000256" key="1">
    <source>
        <dbReference type="SAM" id="SignalP"/>
    </source>
</evidence>
<dbReference type="InterPro" id="IPR032675">
    <property type="entry name" value="LRR_dom_sf"/>
</dbReference>
<dbReference type="EMBL" id="FOJY01000018">
    <property type="protein sequence ID" value="SFB29846.1"/>
    <property type="molecule type" value="Genomic_DNA"/>
</dbReference>
<name>A0A1I0ZXN9_9FIRM</name>
<dbReference type="InterPro" id="IPR026906">
    <property type="entry name" value="LRR_5"/>
</dbReference>
<dbReference type="STRING" id="1120918.SAMN05216249_11823"/>
<feature type="chain" id="PRO_5011463796" evidence="1">
    <location>
        <begin position="28"/>
        <end position="1628"/>
    </location>
</feature>
<sequence>MKKNFRMLLLAISFLLMALFTAIDVKAAVGGRIVTEYKDEENGILYSFYKNDVDSNNKYFVTVEFLKEKYEEITIKSSVKIDDTTYEFNRIDIEPDGGVSSQNLKFEEGYEVINVGDINLAFANLENIEFPKTLQKVEGNTRKNGEKEPGWLENLYNKAKTSDNEVVYKDQSGVLYVNKIALYIKALPEVKSITIKEGTKVIAPYAACDDIYLESITIPDSVEEIEGYAFSGDNSLKEVIFTKDSNLKKLGYGVFGYQIVNDYERSGFTEDFAASGEVYRYDKDGNPIKCGAPIEKITLPAKALSYDSGVGLFNGCTTLKNIEFYPCKDDTALRIGYQFFGYCHELTSITIPDNVDKIEGFAFLGTTSLKTIDISEKSHIKKIGYGAFGYGSSGECTIVSSQNRLGCGVTTINIPGEVFRNTPVGMFNGSKYLTNINILDVEDNSDEQKEQYGFLAFRTFKDCKALNNVTIPAFIEKIENEAFYGASALTDLTIADGSKLNSFGYGTFGYGDYGEIENGSGVPLSSIKIPIAALRTSYYDNNTGLFNGCKTLNSVTFANEGYKYQSGDNIIISYQMFKDCSSLKSIDLPNEVRKISTRAFSGCTSLSTFTIHEDSMLERIEHEAFGWKKAGIKTFLGIDSIRFESGLIDDASGFGVSNISKEGAPITEIYIPAATILENSESYTSYGCFGLFCGNSSLKKVTFGDSTKVKDQNITKYVNISGQMFAGCTSLTTIEGLNNVDGILAGAFAGDKALKTVDLNNVKRIDYLSFAMTGLEEITLPESINYVGFAALASCTDLKTINIDTVNVGRNSYYDQPALKDICALSATNISPSFDFGTNKDYESTEAYAKAFPLLTKVENVNISAKEKEGRYITILETYSQAIGDYYGFLQQIPSLKRVNIGQGATVIPAHSFAFDYNLEEVNIPDSVTEIGNRAFIADTKLDLNLARLKNLKRVGSGAFLLVETDGSTQARNDYSVNDLKGGFTNIILPEGVKLIGDGAFFGQRNVQKIYIPSSVENIGHGAFIYNNALKELVVDADLDFSVENFNGYFFNEFSSSLENVKISGKCNAGMVPLLYGLKASQVDLSGFEGVTQFPENSFNDMVNLKSIILPSTLSIIKQGSFDGTTSLKSVVLPRSVNTIELNTFRNTYNYKVCEKDGETVTEKELKNENGQEIVVIKNPNAIIYYPVAKPVITGDELYGEASNEEVRLEEHIKAVEIEVPEKYYTDEEKTKEYLDEYLPFESDTVLVGYKGSAASEYADKFGLKFVDIESLNVEKEVEPTEENYGYTTYSASVDGAKYNFNEYTYPKKHNLKYVEEEKAADCLHEGKTAYYECQDCHKKYADPSGVLELSDAEITTVGNHVLEKVTEEEGKDCKHKGSCQHYKCKLCKKLFSDSLGLNEITQESIEKDFGAHTTTKVERKEATCSKDGNIEYYVCSVCGKYFEDKAATKEIADKTSVIIKKSGHKYNKPVFTWDKKKWKAKAVFTCSKCKNKVTKTATVTKTIQKATAKKDGKIIYVAKVKFDGKNYENKITKAKIAKISSVTLSDTKFVYNGKAKKPLVIVKDSNKKVINKKYYTVSYSNNKKVGKASVTVTFKGNYSGKITKKFTIVKAKTTKKKSVSKKTKKTK</sequence>
<keyword evidence="3" id="KW-1185">Reference proteome</keyword>
<dbReference type="PANTHER" id="PTHR45661">
    <property type="entry name" value="SURFACE ANTIGEN"/>
    <property type="match status" value="1"/>
</dbReference>
<accession>A0A1I0ZXN9</accession>
<keyword evidence="1" id="KW-0732">Signal</keyword>
<dbReference type="Pfam" id="PF13306">
    <property type="entry name" value="LRR_5"/>
    <property type="match status" value="8"/>
</dbReference>
<dbReference type="Gene3D" id="3.80.10.10">
    <property type="entry name" value="Ribonuclease Inhibitor"/>
    <property type="match status" value="6"/>
</dbReference>
<protein>
    <submittedName>
        <fullName evidence="2">Leucine rich repeat-containing protein</fullName>
    </submittedName>
</protein>
<dbReference type="SUPFAM" id="SSF52058">
    <property type="entry name" value="L domain-like"/>
    <property type="match status" value="3"/>
</dbReference>
<dbReference type="InterPro" id="IPR053139">
    <property type="entry name" value="Surface_bspA-like"/>
</dbReference>